<dbReference type="AlphaFoldDB" id="A0A9Q0YKH3"/>
<keyword evidence="1" id="KW-0812">Transmembrane</keyword>
<organism evidence="2 3">
    <name type="scientific">Holothuria leucospilota</name>
    <name type="common">Black long sea cucumber</name>
    <name type="synonym">Mertensiothuria leucospilota</name>
    <dbReference type="NCBI Taxonomy" id="206669"/>
    <lineage>
        <taxon>Eukaryota</taxon>
        <taxon>Metazoa</taxon>
        <taxon>Echinodermata</taxon>
        <taxon>Eleutherozoa</taxon>
        <taxon>Echinozoa</taxon>
        <taxon>Holothuroidea</taxon>
        <taxon>Aspidochirotacea</taxon>
        <taxon>Aspidochirotida</taxon>
        <taxon>Holothuriidae</taxon>
        <taxon>Holothuria</taxon>
    </lineage>
</organism>
<dbReference type="PANTHER" id="PTHR47510">
    <property type="entry name" value="REVERSE TRANSCRIPTASE DOMAIN-CONTAINING PROTEIN"/>
    <property type="match status" value="1"/>
</dbReference>
<dbReference type="OrthoDB" id="414730at2759"/>
<evidence type="ECO:0000313" key="2">
    <source>
        <dbReference type="EMBL" id="KAJ8022214.1"/>
    </source>
</evidence>
<keyword evidence="3" id="KW-1185">Reference proteome</keyword>
<evidence type="ECO:0000313" key="3">
    <source>
        <dbReference type="Proteomes" id="UP001152320"/>
    </source>
</evidence>
<feature type="transmembrane region" description="Helical" evidence="1">
    <location>
        <begin position="35"/>
        <end position="56"/>
    </location>
</feature>
<evidence type="ECO:0000256" key="1">
    <source>
        <dbReference type="SAM" id="Phobius"/>
    </source>
</evidence>
<protein>
    <submittedName>
        <fullName evidence="2">Uncharacterized protein</fullName>
    </submittedName>
</protein>
<accession>A0A9Q0YKH3</accession>
<dbReference type="PANTHER" id="PTHR47510:SF3">
    <property type="entry name" value="ENDO_EXONUCLEASE_PHOSPHATASE DOMAIN-CONTAINING PROTEIN"/>
    <property type="match status" value="1"/>
</dbReference>
<reference evidence="2" key="1">
    <citation type="submission" date="2021-10" db="EMBL/GenBank/DDBJ databases">
        <title>Tropical sea cucumber genome reveals ecological adaptation and Cuvierian tubules defense mechanism.</title>
        <authorList>
            <person name="Chen T."/>
        </authorList>
    </citation>
    <scope>NUCLEOTIDE SEQUENCE</scope>
    <source>
        <strain evidence="2">Nanhai2018</strain>
        <tissue evidence="2">Muscle</tissue>
    </source>
</reference>
<dbReference type="Proteomes" id="UP001152320">
    <property type="component" value="Chromosome 21"/>
</dbReference>
<sequence>MRTSLTTVSVIPNKLGPKLVIWQTKTSKNLSNPIIITWKVRNLLTLLLLVIVLIIFRNVGPSLAEKISSNHSPSARPYDSNPSSAFLSPISEDELKRISKSCLKSDKSAGFDEIRSSVVNRVICLILLPLTYVFNLSLSTGIVPDNLKIAKVVPIIKKGDPNCFVNYRPVSVLPCFSEILERTVYRKLKFFR</sequence>
<name>A0A9Q0YKH3_HOLLE</name>
<proteinExistence type="predicted"/>
<keyword evidence="1" id="KW-1133">Transmembrane helix</keyword>
<comment type="caution">
    <text evidence="2">The sequence shown here is derived from an EMBL/GenBank/DDBJ whole genome shotgun (WGS) entry which is preliminary data.</text>
</comment>
<gene>
    <name evidence="2" type="ORF">HOLleu_39629</name>
</gene>
<keyword evidence="1" id="KW-0472">Membrane</keyword>
<dbReference type="EMBL" id="JAIZAY010000021">
    <property type="protein sequence ID" value="KAJ8022214.1"/>
    <property type="molecule type" value="Genomic_DNA"/>
</dbReference>